<evidence type="ECO:0000313" key="3">
    <source>
        <dbReference type="Proteomes" id="UP000315995"/>
    </source>
</evidence>
<evidence type="ECO:0000313" key="2">
    <source>
        <dbReference type="EMBL" id="QDG53932.1"/>
    </source>
</evidence>
<dbReference type="InterPro" id="IPR022742">
    <property type="entry name" value="Hydrolase_4"/>
</dbReference>
<dbReference type="Gene3D" id="3.40.50.1820">
    <property type="entry name" value="alpha/beta hydrolase"/>
    <property type="match status" value="1"/>
</dbReference>
<keyword evidence="2" id="KW-0378">Hydrolase</keyword>
<proteinExistence type="predicted"/>
<dbReference type="EMBL" id="CP041186">
    <property type="protein sequence ID" value="QDG53932.1"/>
    <property type="molecule type" value="Genomic_DNA"/>
</dbReference>
<dbReference type="RefSeq" id="WP_141200382.1">
    <property type="nucleotide sequence ID" value="NZ_CP041186.1"/>
</dbReference>
<dbReference type="PANTHER" id="PTHR12277">
    <property type="entry name" value="ALPHA/BETA HYDROLASE DOMAIN-CONTAINING PROTEIN"/>
    <property type="match status" value="1"/>
</dbReference>
<accession>A0A4Y6Q083</accession>
<reference evidence="2 3" key="1">
    <citation type="submission" date="2019-06" db="EMBL/GenBank/DDBJ databases">
        <title>Persicimonas caeni gen. nov., sp. nov., a predatory bacterium isolated from solar saltern.</title>
        <authorList>
            <person name="Wang S."/>
        </authorList>
    </citation>
    <scope>NUCLEOTIDE SEQUENCE [LARGE SCALE GENOMIC DNA]</scope>
    <source>
        <strain evidence="2 3">YN101</strain>
    </source>
</reference>
<dbReference type="SUPFAM" id="SSF53474">
    <property type="entry name" value="alpha/beta-Hydrolases"/>
    <property type="match status" value="1"/>
</dbReference>
<organism evidence="2 3">
    <name type="scientific">Persicimonas caeni</name>
    <dbReference type="NCBI Taxonomy" id="2292766"/>
    <lineage>
        <taxon>Bacteria</taxon>
        <taxon>Deltaproteobacteria</taxon>
        <taxon>Bradymonadales</taxon>
        <taxon>Bradymonadaceae</taxon>
        <taxon>Persicimonas</taxon>
    </lineage>
</organism>
<dbReference type="GO" id="GO:0016787">
    <property type="term" value="F:hydrolase activity"/>
    <property type="evidence" value="ECO:0007669"/>
    <property type="project" value="UniProtKB-KW"/>
</dbReference>
<dbReference type="InterPro" id="IPR029058">
    <property type="entry name" value="AB_hydrolase_fold"/>
</dbReference>
<dbReference type="Proteomes" id="UP000315995">
    <property type="component" value="Chromosome"/>
</dbReference>
<accession>A0A5B8YF23</accession>
<sequence length="248" mass="27103">MSIANHDIISQRYFFPQRHPLPGAKMVDVGEAKLACDAHDAGHDLTLVHFHGNGEIVGHYVPGFAETLADLGVNSFFAEYRGYGGSTGVPRLGAMLEDVSAIRDAVGKPDDKLVVFGRSIGSIYAIEFAARYPDIAGLVLESGIADVLERILLRASPSELGSSLEAMQEEFGRLFDHEQKLGQYTGPTLVLHTEHDHLVDKTHAERNAAWAGGDAELVMFERGDHNSIYGANRHAYLQALRAFFEMVA</sequence>
<keyword evidence="3" id="KW-1185">Reference proteome</keyword>
<dbReference type="AlphaFoldDB" id="A0A4Y6Q083"/>
<dbReference type="Pfam" id="PF12146">
    <property type="entry name" value="Hydrolase_4"/>
    <property type="match status" value="1"/>
</dbReference>
<name>A0A4Y6Q083_PERCE</name>
<gene>
    <name evidence="2" type="ORF">FIV42_25265</name>
</gene>
<dbReference type="OrthoDB" id="9777090at2"/>
<evidence type="ECO:0000259" key="1">
    <source>
        <dbReference type="Pfam" id="PF12146"/>
    </source>
</evidence>
<protein>
    <submittedName>
        <fullName evidence="2">Alpha/beta hydrolase</fullName>
    </submittedName>
</protein>
<feature type="domain" description="Serine aminopeptidase S33" evidence="1">
    <location>
        <begin position="45"/>
        <end position="147"/>
    </location>
</feature>
<dbReference type="PANTHER" id="PTHR12277:SF81">
    <property type="entry name" value="PROTEIN ABHD13"/>
    <property type="match status" value="1"/>
</dbReference>